<accession>A0A8H9ICI7</accession>
<reference evidence="2" key="2">
    <citation type="submission" date="2020-09" db="EMBL/GenBank/DDBJ databases">
        <authorList>
            <person name="Sun Q."/>
            <person name="Kim S."/>
        </authorList>
    </citation>
    <scope>NUCLEOTIDE SEQUENCE</scope>
    <source>
        <strain evidence="2">KCTC 32337</strain>
    </source>
</reference>
<dbReference type="SMART" id="SM00471">
    <property type="entry name" value="HDc"/>
    <property type="match status" value="1"/>
</dbReference>
<evidence type="ECO:0000259" key="1">
    <source>
        <dbReference type="SMART" id="SM00471"/>
    </source>
</evidence>
<organism evidence="2 3">
    <name type="scientific">Paraglaciecola chathamensis</name>
    <dbReference type="NCBI Taxonomy" id="368405"/>
    <lineage>
        <taxon>Bacteria</taxon>
        <taxon>Pseudomonadati</taxon>
        <taxon>Pseudomonadota</taxon>
        <taxon>Gammaproteobacteria</taxon>
        <taxon>Alteromonadales</taxon>
        <taxon>Alteromonadaceae</taxon>
        <taxon>Paraglaciecola</taxon>
    </lineage>
</organism>
<comment type="caution">
    <text evidence="2">The sequence shown here is derived from an EMBL/GenBank/DDBJ whole genome shotgun (WGS) entry which is preliminary data.</text>
</comment>
<evidence type="ECO:0000313" key="3">
    <source>
        <dbReference type="Proteomes" id="UP000622604"/>
    </source>
</evidence>
<proteinExistence type="predicted"/>
<dbReference type="Proteomes" id="UP000622604">
    <property type="component" value="Unassembled WGS sequence"/>
</dbReference>
<gene>
    <name evidence="2" type="ORF">GCM10011274_37420</name>
</gene>
<dbReference type="EMBL" id="BMZC01000012">
    <property type="protein sequence ID" value="GGZ75614.1"/>
    <property type="molecule type" value="Genomic_DNA"/>
</dbReference>
<name>A0A8H9ICI7_9ALTE</name>
<dbReference type="Pfam" id="PF13328">
    <property type="entry name" value="HD_4"/>
    <property type="match status" value="1"/>
</dbReference>
<dbReference type="RefSeq" id="WP_191866907.1">
    <property type="nucleotide sequence ID" value="NZ_BMZC01000012.1"/>
</dbReference>
<protein>
    <recommendedName>
        <fullName evidence="1">HD/PDEase domain-containing protein</fullName>
    </recommendedName>
</protein>
<dbReference type="AlphaFoldDB" id="A0A8H9ICI7"/>
<dbReference type="GO" id="GO:0008893">
    <property type="term" value="F:guanosine-3',5'-bis(diphosphate) 3'-diphosphatase activity"/>
    <property type="evidence" value="ECO:0007669"/>
    <property type="project" value="TreeGrafter"/>
</dbReference>
<dbReference type="Gene3D" id="1.10.3210.10">
    <property type="entry name" value="Hypothetical protein af1432"/>
    <property type="match status" value="1"/>
</dbReference>
<sequence>MRHDISLEVALKNISNWIAAKSLYYSPERKKYLYGFYAGLGNFDVYELPSEYQCLISNNSLKGSELHAVVLSTLPIEHTTTDEMKPYETLIRCVFSAKLYGHQHTRSLQSAIKFASLHHASQKRKSTGEPYLNHLIEVVQLLQFYESSSNENTLIAAVLHDILEDTEVTSIGVNYLFGNEVLKIVLELTCNSATDSDDKKIALLNQVASGSNEAQKIKLADIISNVSSLPSLSSLDRKLGYIDWCKNVAKVCSSSSERLYDYFNVKVQIVETMENDEQYIISKVEAWAGSHGAAIKWYETEHISALGSTAKVAVERGHVEAVLNYIEVIARGGYA</sequence>
<evidence type="ECO:0000313" key="2">
    <source>
        <dbReference type="EMBL" id="GGZ75614.1"/>
    </source>
</evidence>
<dbReference type="InterPro" id="IPR003607">
    <property type="entry name" value="HD/PDEase_dom"/>
</dbReference>
<dbReference type="PANTHER" id="PTHR46246">
    <property type="entry name" value="GUANOSINE-3',5'-BIS(DIPHOSPHATE) 3'-PYROPHOSPHOHYDROLASE MESH1"/>
    <property type="match status" value="1"/>
</dbReference>
<dbReference type="SUPFAM" id="SSF109604">
    <property type="entry name" value="HD-domain/PDEase-like"/>
    <property type="match status" value="1"/>
</dbReference>
<feature type="domain" description="HD/PDEase" evidence="1">
    <location>
        <begin position="127"/>
        <end position="235"/>
    </location>
</feature>
<reference evidence="2" key="1">
    <citation type="journal article" date="2014" name="Int. J. Syst. Evol. Microbiol.">
        <title>Complete genome sequence of Corynebacterium casei LMG S-19264T (=DSM 44701T), isolated from a smear-ripened cheese.</title>
        <authorList>
            <consortium name="US DOE Joint Genome Institute (JGI-PGF)"/>
            <person name="Walter F."/>
            <person name="Albersmeier A."/>
            <person name="Kalinowski J."/>
            <person name="Ruckert C."/>
        </authorList>
    </citation>
    <scope>NUCLEOTIDE SEQUENCE</scope>
    <source>
        <strain evidence="2">KCTC 32337</strain>
    </source>
</reference>
<dbReference type="PANTHER" id="PTHR46246:SF1">
    <property type="entry name" value="GUANOSINE-3',5'-BIS(DIPHOSPHATE) 3'-PYROPHOSPHOHYDROLASE MESH1"/>
    <property type="match status" value="1"/>
</dbReference>
<dbReference type="InterPro" id="IPR052194">
    <property type="entry name" value="MESH1"/>
</dbReference>